<gene>
    <name evidence="1" type="ORF">TNCT_29031</name>
</gene>
<protein>
    <submittedName>
        <fullName evidence="1">Uncharacterized protein</fullName>
    </submittedName>
</protein>
<dbReference type="AlphaFoldDB" id="A0A8X6GVQ4"/>
<organism evidence="1 2">
    <name type="scientific">Trichonephila clavata</name>
    <name type="common">Joro spider</name>
    <name type="synonym">Nephila clavata</name>
    <dbReference type="NCBI Taxonomy" id="2740835"/>
    <lineage>
        <taxon>Eukaryota</taxon>
        <taxon>Metazoa</taxon>
        <taxon>Ecdysozoa</taxon>
        <taxon>Arthropoda</taxon>
        <taxon>Chelicerata</taxon>
        <taxon>Arachnida</taxon>
        <taxon>Araneae</taxon>
        <taxon>Araneomorphae</taxon>
        <taxon>Entelegynae</taxon>
        <taxon>Araneoidea</taxon>
        <taxon>Nephilidae</taxon>
        <taxon>Trichonephila</taxon>
    </lineage>
</organism>
<name>A0A8X6GVQ4_TRICU</name>
<dbReference type="Proteomes" id="UP000887116">
    <property type="component" value="Unassembled WGS sequence"/>
</dbReference>
<evidence type="ECO:0000313" key="1">
    <source>
        <dbReference type="EMBL" id="GFR11358.1"/>
    </source>
</evidence>
<evidence type="ECO:0000313" key="2">
    <source>
        <dbReference type="Proteomes" id="UP000887116"/>
    </source>
</evidence>
<comment type="caution">
    <text evidence="1">The sequence shown here is derived from an EMBL/GenBank/DDBJ whole genome shotgun (WGS) entry which is preliminary data.</text>
</comment>
<reference evidence="1" key="1">
    <citation type="submission" date="2020-07" db="EMBL/GenBank/DDBJ databases">
        <title>Multicomponent nature underlies the extraordinary mechanical properties of spider dragline silk.</title>
        <authorList>
            <person name="Kono N."/>
            <person name="Nakamura H."/>
            <person name="Mori M."/>
            <person name="Yoshida Y."/>
            <person name="Ohtoshi R."/>
            <person name="Malay A.D."/>
            <person name="Moran D.A.P."/>
            <person name="Tomita M."/>
            <person name="Numata K."/>
            <person name="Arakawa K."/>
        </authorList>
    </citation>
    <scope>NUCLEOTIDE SEQUENCE</scope>
</reference>
<dbReference type="OrthoDB" id="10278535at2759"/>
<keyword evidence="2" id="KW-1185">Reference proteome</keyword>
<dbReference type="EMBL" id="BMAO01026658">
    <property type="protein sequence ID" value="GFR11358.1"/>
    <property type="molecule type" value="Genomic_DNA"/>
</dbReference>
<accession>A0A8X6GVQ4</accession>
<proteinExistence type="predicted"/>
<sequence>MRIFLTPCKITTYRIRKHHILSHILSSKFLGDGDNIHEKLLCSEDHRTCFVLPNSPLQHHPVFELQYSRSSKVKQFPESPFCCKRVNLEPYSINRVS</sequence>